<evidence type="ECO:0000313" key="2">
    <source>
        <dbReference type="Proteomes" id="UP000516404"/>
    </source>
</evidence>
<name>A0A7H2BGL0_9MICC</name>
<dbReference type="AlphaFoldDB" id="A0A7H2BGL0"/>
<dbReference type="InterPro" id="IPR024747">
    <property type="entry name" value="Pyridox_Oxase-rel"/>
</dbReference>
<dbReference type="Pfam" id="PF12900">
    <property type="entry name" value="Pyridox_ox_2"/>
    <property type="match status" value="1"/>
</dbReference>
<dbReference type="KEGG" id="rter:IDM49_02535"/>
<gene>
    <name evidence="1" type="ORF">IDM49_02535</name>
</gene>
<dbReference type="SUPFAM" id="SSF50475">
    <property type="entry name" value="FMN-binding split barrel"/>
    <property type="match status" value="1"/>
</dbReference>
<protein>
    <submittedName>
        <fullName evidence="1">Pyridoxamine 5'-phosphate oxidase family protein</fullName>
    </submittedName>
</protein>
<dbReference type="Gene3D" id="2.30.110.10">
    <property type="entry name" value="Electron Transport, Fmn-binding Protein, Chain A"/>
    <property type="match status" value="1"/>
</dbReference>
<dbReference type="EMBL" id="CP061539">
    <property type="protein sequence ID" value="QNV38806.1"/>
    <property type="molecule type" value="Genomic_DNA"/>
</dbReference>
<sequence>MNISKDANEHSAGVPEKPVTVLTDDEIWALAEHQRFARLGTADEGVVHITPLNIAVADRKFYFQTAPGSKLTQLILNDKATLQFDNITGGEAYSVNVFGTARLLTDTADIERASTLGIRPWLNTVKLEFVEITPDELVGRRFVLGTNG</sequence>
<proteinExistence type="predicted"/>
<evidence type="ECO:0000313" key="1">
    <source>
        <dbReference type="EMBL" id="QNV38806.1"/>
    </source>
</evidence>
<dbReference type="Proteomes" id="UP000516404">
    <property type="component" value="Chromosome"/>
</dbReference>
<accession>A0A7H2BGL0</accession>
<reference evidence="1 2" key="1">
    <citation type="submission" date="2020-09" db="EMBL/GenBank/DDBJ databases">
        <title>Investigation of environmental microbes.</title>
        <authorList>
            <person name="Ou Y."/>
            <person name="Kang Q."/>
        </authorList>
    </citation>
    <scope>NUCLEOTIDE SEQUENCE [LARGE SCALE GENOMIC DNA]</scope>
    <source>
        <strain evidence="1 2">KJZ-14</strain>
    </source>
</reference>
<dbReference type="InterPro" id="IPR012349">
    <property type="entry name" value="Split_barrel_FMN-bd"/>
</dbReference>
<keyword evidence="2" id="KW-1185">Reference proteome</keyword>
<organism evidence="1 2">
    <name type="scientific">Rothia terrae</name>
    <dbReference type="NCBI Taxonomy" id="396015"/>
    <lineage>
        <taxon>Bacteria</taxon>
        <taxon>Bacillati</taxon>
        <taxon>Actinomycetota</taxon>
        <taxon>Actinomycetes</taxon>
        <taxon>Micrococcales</taxon>
        <taxon>Micrococcaceae</taxon>
        <taxon>Rothia</taxon>
    </lineage>
</organism>